<evidence type="ECO:0000256" key="8">
    <source>
        <dbReference type="ARBA" id="ARBA00023242"/>
    </source>
</evidence>
<feature type="compositionally biased region" description="Low complexity" evidence="10">
    <location>
        <begin position="59"/>
        <end position="70"/>
    </location>
</feature>
<accession>A0ABN8NW19</accession>
<feature type="domain" description="C2H2-type" evidence="11">
    <location>
        <begin position="473"/>
        <end position="497"/>
    </location>
</feature>
<keyword evidence="4" id="KW-0949">S-adenosyl-L-methionine</keyword>
<evidence type="ECO:0000313" key="13">
    <source>
        <dbReference type="EMBL" id="CAH3119409.1"/>
    </source>
</evidence>
<evidence type="ECO:0000259" key="11">
    <source>
        <dbReference type="PROSITE" id="PS50157"/>
    </source>
</evidence>
<feature type="domain" description="C2H2-type" evidence="11">
    <location>
        <begin position="722"/>
        <end position="749"/>
    </location>
</feature>
<dbReference type="Gene3D" id="3.30.160.60">
    <property type="entry name" value="Classic Zinc Finger"/>
    <property type="match status" value="13"/>
</dbReference>
<dbReference type="Pfam" id="PF00096">
    <property type="entry name" value="zf-C2H2"/>
    <property type="match status" value="11"/>
</dbReference>
<sequence length="777" mass="89407">MHFFLSALVGKKEHFSDELSVMPFSESFVNGMEGLPVPAVSAGLPSRTRKTPVKKPKTDTTIADSEISNESSDDNDEDWVPGSEEVRRRNKMIKRFIPEFRPRPQTVPVYLKRHNYYQSCSLSFVFFYNILNTQEDQKEDDDSSAFEELGRLGEEIDLLPDKTNAQPEKRPEEKRIQYTTRGKRQTYCEAEVPNDDHYIYCEECHDLHYGECPVHGPLQIIEDKTVGESIRESAAMASTPPILRITDSSIPGAGLGVFRITEIPKGVRFGPYKGTKIGWEHVTEDANTSYCWEILKDGKFSHFVDGQNEACSNWMRFVNCSRCEDEQNLVAFQFRGNIYYRTYKPIPPGNELLVWYGESYAKELEILLDDKLVRDRNSANGGAFTCEGCGRIFTSLNFMQRHMKHYCLTRTTNRTWDCKKCNKRFASMHYLKIHELSNTNTGKKPYQCIHCNKMFNMLHHLTTHLRTRTDQYTQCNKAFANSSDLTTHLRTLTGEKPYQCTQCNKAFNQLSSLTTHLRTHTGEKPYQCIQCNKAFNQLGNLNTHLRTHTGEKPYQCTQCNKVFNHQSSLTTHLRTHTGEKPFQCTQCNKAFNQLSSLTKHLRTHTGEKPYQCTQCNKVFNHQSSLTKHLRTHTGEKPYQCTQCNKAFNQLSSLTTHLRTHTGEKPYRCTQCNKAFNQLGNLNTHLRTHTGEKPYQCTQCNKAFNQLSSLTTHLRTHTGEKPYQCTQCNKAFNQLSSLTTHLRTHTGEKPYQCTQCNKAFNQLGNLNTHLRTHTGEKP</sequence>
<feature type="domain" description="C2H2-type" evidence="11">
    <location>
        <begin position="582"/>
        <end position="609"/>
    </location>
</feature>
<keyword evidence="3" id="KW-0808">Transferase</keyword>
<feature type="domain" description="C2H2-type" evidence="11">
    <location>
        <begin position="666"/>
        <end position="693"/>
    </location>
</feature>
<evidence type="ECO:0008006" key="15">
    <source>
        <dbReference type="Google" id="ProtNLM"/>
    </source>
</evidence>
<proteinExistence type="predicted"/>
<feature type="domain" description="C2H2-type" evidence="11">
    <location>
        <begin position="554"/>
        <end position="581"/>
    </location>
</feature>
<evidence type="ECO:0000256" key="7">
    <source>
        <dbReference type="ARBA" id="ARBA00022833"/>
    </source>
</evidence>
<evidence type="ECO:0000313" key="14">
    <source>
        <dbReference type="Proteomes" id="UP001159405"/>
    </source>
</evidence>
<dbReference type="Pfam" id="PF21549">
    <property type="entry name" value="PRDM2_PR"/>
    <property type="match status" value="1"/>
</dbReference>
<reference evidence="13 14" key="1">
    <citation type="submission" date="2022-05" db="EMBL/GenBank/DDBJ databases">
        <authorList>
            <consortium name="Genoscope - CEA"/>
            <person name="William W."/>
        </authorList>
    </citation>
    <scope>NUCLEOTIDE SEQUENCE [LARGE SCALE GENOMIC DNA]</scope>
</reference>
<feature type="region of interest" description="Disordered" evidence="10">
    <location>
        <begin position="39"/>
        <end position="83"/>
    </location>
</feature>
<dbReference type="SUPFAM" id="SSF82199">
    <property type="entry name" value="SET domain"/>
    <property type="match status" value="1"/>
</dbReference>
<evidence type="ECO:0000256" key="10">
    <source>
        <dbReference type="SAM" id="MobiDB-lite"/>
    </source>
</evidence>
<evidence type="ECO:0000256" key="2">
    <source>
        <dbReference type="ARBA" id="ARBA00022603"/>
    </source>
</evidence>
<keyword evidence="8" id="KW-0539">Nucleus</keyword>
<dbReference type="Gene3D" id="2.170.270.10">
    <property type="entry name" value="SET domain"/>
    <property type="match status" value="1"/>
</dbReference>
<dbReference type="Proteomes" id="UP001159405">
    <property type="component" value="Unassembled WGS sequence"/>
</dbReference>
<feature type="domain" description="C2H2-type" evidence="11">
    <location>
        <begin position="446"/>
        <end position="473"/>
    </location>
</feature>
<evidence type="ECO:0000256" key="6">
    <source>
        <dbReference type="ARBA" id="ARBA00022771"/>
    </source>
</evidence>
<dbReference type="PROSITE" id="PS00028">
    <property type="entry name" value="ZINC_FINGER_C2H2_1"/>
    <property type="match status" value="10"/>
</dbReference>
<dbReference type="InterPro" id="IPR046341">
    <property type="entry name" value="SET_dom_sf"/>
</dbReference>
<dbReference type="InterPro" id="IPR044417">
    <property type="entry name" value="PRDM7_9_PR-SET"/>
</dbReference>
<feature type="domain" description="C2H2-type" evidence="11">
    <location>
        <begin position="416"/>
        <end position="445"/>
    </location>
</feature>
<comment type="caution">
    <text evidence="13">The sequence shown here is derived from an EMBL/GenBank/DDBJ whole genome shotgun (WGS) entry which is preliminary data.</text>
</comment>
<keyword evidence="5" id="KW-0479">Metal-binding</keyword>
<protein>
    <recommendedName>
        <fullName evidence="15">Histone-lysine N-methyltransferase PRDM9-like</fullName>
    </recommendedName>
</protein>
<evidence type="ECO:0000256" key="1">
    <source>
        <dbReference type="ARBA" id="ARBA00004123"/>
    </source>
</evidence>
<keyword evidence="14" id="KW-1185">Reference proteome</keyword>
<feature type="domain" description="C2H2-type" evidence="11">
    <location>
        <begin position="694"/>
        <end position="721"/>
    </location>
</feature>
<comment type="subcellular location">
    <subcellularLocation>
        <location evidence="1">Nucleus</location>
    </subcellularLocation>
</comment>
<dbReference type="InterPro" id="IPR001214">
    <property type="entry name" value="SET_dom"/>
</dbReference>
<feature type="domain" description="SET" evidence="12">
    <location>
        <begin position="241"/>
        <end position="357"/>
    </location>
</feature>
<name>A0ABN8NW19_9CNID</name>
<dbReference type="PANTHER" id="PTHR23235">
    <property type="entry name" value="KRUEPPEL-LIKE TRANSCRIPTION FACTOR"/>
    <property type="match status" value="1"/>
</dbReference>
<feature type="domain" description="C2H2-type" evidence="11">
    <location>
        <begin position="498"/>
        <end position="525"/>
    </location>
</feature>
<keyword evidence="7" id="KW-0862">Zinc</keyword>
<dbReference type="SMART" id="SM00355">
    <property type="entry name" value="ZnF_C2H2"/>
    <property type="match status" value="13"/>
</dbReference>
<dbReference type="SMART" id="SM00317">
    <property type="entry name" value="SET"/>
    <property type="match status" value="1"/>
</dbReference>
<feature type="domain" description="C2H2-type" evidence="11">
    <location>
        <begin position="638"/>
        <end position="665"/>
    </location>
</feature>
<feature type="domain" description="C2H2-type" evidence="11">
    <location>
        <begin position="384"/>
        <end position="415"/>
    </location>
</feature>
<feature type="domain" description="C2H2-type" evidence="11">
    <location>
        <begin position="750"/>
        <end position="777"/>
    </location>
</feature>
<feature type="domain" description="C2H2-type" evidence="11">
    <location>
        <begin position="526"/>
        <end position="553"/>
    </location>
</feature>
<dbReference type="InterPro" id="IPR036236">
    <property type="entry name" value="Znf_C2H2_sf"/>
</dbReference>
<keyword evidence="2" id="KW-0489">Methyltransferase</keyword>
<evidence type="ECO:0000256" key="9">
    <source>
        <dbReference type="PROSITE-ProRule" id="PRU00042"/>
    </source>
</evidence>
<dbReference type="SUPFAM" id="SSF57667">
    <property type="entry name" value="beta-beta-alpha zinc fingers"/>
    <property type="match status" value="7"/>
</dbReference>
<dbReference type="PROSITE" id="PS50280">
    <property type="entry name" value="SET"/>
    <property type="match status" value="1"/>
</dbReference>
<dbReference type="InterPro" id="IPR013087">
    <property type="entry name" value="Znf_C2H2_type"/>
</dbReference>
<feature type="domain" description="C2H2-type" evidence="11">
    <location>
        <begin position="610"/>
        <end position="637"/>
    </location>
</feature>
<evidence type="ECO:0000256" key="4">
    <source>
        <dbReference type="ARBA" id="ARBA00022691"/>
    </source>
</evidence>
<evidence type="ECO:0000256" key="3">
    <source>
        <dbReference type="ARBA" id="ARBA00022679"/>
    </source>
</evidence>
<dbReference type="CDD" id="cd19193">
    <property type="entry name" value="PR-SET_PRDM7_9"/>
    <property type="match status" value="1"/>
</dbReference>
<gene>
    <name evidence="13" type="ORF">PLOB_00027337</name>
</gene>
<evidence type="ECO:0000259" key="12">
    <source>
        <dbReference type="PROSITE" id="PS50280"/>
    </source>
</evidence>
<keyword evidence="6 9" id="KW-0863">Zinc-finger</keyword>
<organism evidence="13 14">
    <name type="scientific">Porites lobata</name>
    <dbReference type="NCBI Taxonomy" id="104759"/>
    <lineage>
        <taxon>Eukaryota</taxon>
        <taxon>Metazoa</taxon>
        <taxon>Cnidaria</taxon>
        <taxon>Anthozoa</taxon>
        <taxon>Hexacorallia</taxon>
        <taxon>Scleractinia</taxon>
        <taxon>Fungiina</taxon>
        <taxon>Poritidae</taxon>
        <taxon>Porites</taxon>
    </lineage>
</organism>
<dbReference type="EMBL" id="CALNXK010000033">
    <property type="protein sequence ID" value="CAH3119409.1"/>
    <property type="molecule type" value="Genomic_DNA"/>
</dbReference>
<dbReference type="PROSITE" id="PS50157">
    <property type="entry name" value="ZINC_FINGER_C2H2_2"/>
    <property type="match status" value="14"/>
</dbReference>
<evidence type="ECO:0000256" key="5">
    <source>
        <dbReference type="ARBA" id="ARBA00022723"/>
    </source>
</evidence>